<sequence>MMSLAARLYELNACNTLATRIDINNNLSTLVTVQVLPIGLDTTKRYSILA</sequence>
<reference evidence="2" key="1">
    <citation type="journal article" date="2019" name="Int. J. Syst. Evol. Microbiol.">
        <title>The Global Catalogue of Microorganisms (GCM) 10K type strain sequencing project: providing services to taxonomists for standard genome sequencing and annotation.</title>
        <authorList>
            <consortium name="The Broad Institute Genomics Platform"/>
            <consortium name="The Broad Institute Genome Sequencing Center for Infectious Disease"/>
            <person name="Wu L."/>
            <person name="Ma J."/>
        </authorList>
    </citation>
    <scope>NUCLEOTIDE SEQUENCE [LARGE SCALE GENOMIC DNA]</scope>
    <source>
        <strain evidence="2">JCM 32304</strain>
    </source>
</reference>
<protein>
    <submittedName>
        <fullName evidence="1">Uncharacterized protein</fullName>
    </submittedName>
</protein>
<name>A0ABQ2QAW9_9GAMM</name>
<keyword evidence="2" id="KW-1185">Reference proteome</keyword>
<proteinExistence type="predicted"/>
<comment type="caution">
    <text evidence="1">The sequence shown here is derived from an EMBL/GenBank/DDBJ whole genome shotgun (WGS) entry which is preliminary data.</text>
</comment>
<evidence type="ECO:0000313" key="2">
    <source>
        <dbReference type="Proteomes" id="UP000654367"/>
    </source>
</evidence>
<evidence type="ECO:0000313" key="1">
    <source>
        <dbReference type="EMBL" id="GGP70608.1"/>
    </source>
</evidence>
<organism evidence="1 2">
    <name type="scientific">Shewanella saliphila</name>
    <dbReference type="NCBI Taxonomy" id="2282698"/>
    <lineage>
        <taxon>Bacteria</taxon>
        <taxon>Pseudomonadati</taxon>
        <taxon>Pseudomonadota</taxon>
        <taxon>Gammaproteobacteria</taxon>
        <taxon>Alteromonadales</taxon>
        <taxon>Shewanellaceae</taxon>
        <taxon>Shewanella</taxon>
    </lineage>
</organism>
<dbReference type="Proteomes" id="UP000654367">
    <property type="component" value="Unassembled WGS sequence"/>
</dbReference>
<dbReference type="EMBL" id="BMQV01000075">
    <property type="protein sequence ID" value="GGP70608.1"/>
    <property type="molecule type" value="Genomic_DNA"/>
</dbReference>
<gene>
    <name evidence="1" type="ORF">GCM10009409_38830</name>
</gene>
<accession>A0ABQ2QAW9</accession>